<protein>
    <recommendedName>
        <fullName evidence="4">Caleosin</fullName>
    </recommendedName>
</protein>
<dbReference type="AlphaFoldDB" id="A0AA88DBR1"/>
<dbReference type="PANTHER" id="PTHR31495">
    <property type="entry name" value="PEROXYGENASE 3-RELATED"/>
    <property type="match status" value="1"/>
</dbReference>
<accession>A0AA88DBR1</accession>
<reference evidence="2" key="1">
    <citation type="submission" date="2023-07" db="EMBL/GenBank/DDBJ databases">
        <title>draft genome sequence of fig (Ficus carica).</title>
        <authorList>
            <person name="Takahashi T."/>
            <person name="Nishimura K."/>
        </authorList>
    </citation>
    <scope>NUCLEOTIDE SEQUENCE</scope>
</reference>
<dbReference type="EMBL" id="BTGU01000046">
    <property type="protein sequence ID" value="GMN53333.1"/>
    <property type="molecule type" value="Genomic_DNA"/>
</dbReference>
<comment type="similarity">
    <text evidence="1">Belongs to the caleosin family.</text>
</comment>
<evidence type="ECO:0008006" key="4">
    <source>
        <dbReference type="Google" id="ProtNLM"/>
    </source>
</evidence>
<dbReference type="Pfam" id="PF05042">
    <property type="entry name" value="Caleosin"/>
    <property type="match status" value="1"/>
</dbReference>
<keyword evidence="3" id="KW-1185">Reference proteome</keyword>
<gene>
    <name evidence="2" type="ORF">TIFTF001_022468</name>
</gene>
<dbReference type="PANTHER" id="PTHR31495:SF37">
    <property type="entry name" value="PLANT SEED PEROXYGENASE"/>
    <property type="match status" value="1"/>
</dbReference>
<name>A0AA88DBR1_FICCA</name>
<evidence type="ECO:0000313" key="3">
    <source>
        <dbReference type="Proteomes" id="UP001187192"/>
    </source>
</evidence>
<dbReference type="GO" id="GO:0005509">
    <property type="term" value="F:calcium ion binding"/>
    <property type="evidence" value="ECO:0007669"/>
    <property type="project" value="TreeGrafter"/>
</dbReference>
<dbReference type="Proteomes" id="UP001187192">
    <property type="component" value="Unassembled WGS sequence"/>
</dbReference>
<sequence length="243" mass="27503">MGDDHELIKESEALATEARFAPVTFKRKVHDHLETFLPKPYLARALVAPDVEHSTGTVGHKHKDLSVLQQHVAFFDQDHDGILYPRETFHGLRAIGLDPAISFVAATLFHLAFSYPTLDGWVPYPSLPIYIRNIHKAKHGSDSGTYDTEGRFMPVNLENMFSKYAQKLPDKLTLKELWNMTEGNRAAYDLFGWIASKVKWGLVYYLAKDEHGFVSKEDIRSLFDGSLFENLAKRHSGGQAKMG</sequence>
<dbReference type="GO" id="GO:0004497">
    <property type="term" value="F:monooxygenase activity"/>
    <property type="evidence" value="ECO:0007669"/>
    <property type="project" value="TreeGrafter"/>
</dbReference>
<proteinExistence type="inferred from homology"/>
<evidence type="ECO:0000256" key="1">
    <source>
        <dbReference type="ARBA" id="ARBA00006765"/>
    </source>
</evidence>
<organism evidence="2 3">
    <name type="scientific">Ficus carica</name>
    <name type="common">Common fig</name>
    <dbReference type="NCBI Taxonomy" id="3494"/>
    <lineage>
        <taxon>Eukaryota</taxon>
        <taxon>Viridiplantae</taxon>
        <taxon>Streptophyta</taxon>
        <taxon>Embryophyta</taxon>
        <taxon>Tracheophyta</taxon>
        <taxon>Spermatophyta</taxon>
        <taxon>Magnoliopsida</taxon>
        <taxon>eudicotyledons</taxon>
        <taxon>Gunneridae</taxon>
        <taxon>Pentapetalae</taxon>
        <taxon>rosids</taxon>
        <taxon>fabids</taxon>
        <taxon>Rosales</taxon>
        <taxon>Moraceae</taxon>
        <taxon>Ficeae</taxon>
        <taxon>Ficus</taxon>
    </lineage>
</organism>
<comment type="caution">
    <text evidence="2">The sequence shown here is derived from an EMBL/GenBank/DDBJ whole genome shotgun (WGS) entry which is preliminary data.</text>
</comment>
<dbReference type="InterPro" id="IPR007736">
    <property type="entry name" value="Caleosin-related"/>
</dbReference>
<evidence type="ECO:0000313" key="2">
    <source>
        <dbReference type="EMBL" id="GMN53333.1"/>
    </source>
</evidence>